<dbReference type="PANTHER" id="PTHR43124:SF3">
    <property type="entry name" value="CHLORAMPHENICOL EFFLUX PUMP RV0191"/>
    <property type="match status" value="1"/>
</dbReference>
<comment type="subcellular location">
    <subcellularLocation>
        <location evidence="1">Cell membrane</location>
        <topology evidence="1">Multi-pass membrane protein</topology>
    </subcellularLocation>
</comment>
<proteinExistence type="predicted"/>
<organism evidence="8 9">
    <name type="scientific">Lelliottia amnigena</name>
    <name type="common">Enterobacter amnigenus</name>
    <dbReference type="NCBI Taxonomy" id="61646"/>
    <lineage>
        <taxon>Bacteria</taxon>
        <taxon>Pseudomonadati</taxon>
        <taxon>Pseudomonadota</taxon>
        <taxon>Gammaproteobacteria</taxon>
        <taxon>Enterobacterales</taxon>
        <taxon>Enterobacteriaceae</taxon>
        <taxon>Lelliottia</taxon>
    </lineage>
</organism>
<dbReference type="InterPro" id="IPR020846">
    <property type="entry name" value="MFS_dom"/>
</dbReference>
<keyword evidence="4 6" id="KW-1133">Transmembrane helix</keyword>
<feature type="transmembrane region" description="Helical" evidence="6">
    <location>
        <begin position="179"/>
        <end position="199"/>
    </location>
</feature>
<dbReference type="GO" id="GO:0022857">
    <property type="term" value="F:transmembrane transporter activity"/>
    <property type="evidence" value="ECO:0007669"/>
    <property type="project" value="InterPro"/>
</dbReference>
<dbReference type="PROSITE" id="PS50850">
    <property type="entry name" value="MFS"/>
    <property type="match status" value="1"/>
</dbReference>
<evidence type="ECO:0000256" key="6">
    <source>
        <dbReference type="SAM" id="Phobius"/>
    </source>
</evidence>
<dbReference type="InterPro" id="IPR036259">
    <property type="entry name" value="MFS_trans_sf"/>
</dbReference>
<feature type="transmembrane region" description="Helical" evidence="6">
    <location>
        <begin position="23"/>
        <end position="43"/>
    </location>
</feature>
<evidence type="ECO:0000256" key="3">
    <source>
        <dbReference type="ARBA" id="ARBA00022692"/>
    </source>
</evidence>
<feature type="transmembrane region" description="Helical" evidence="6">
    <location>
        <begin position="233"/>
        <end position="256"/>
    </location>
</feature>
<accession>A0AAP2AGW3</accession>
<dbReference type="InterPro" id="IPR050189">
    <property type="entry name" value="MFS_Efflux_Transporters"/>
</dbReference>
<evidence type="ECO:0000256" key="5">
    <source>
        <dbReference type="ARBA" id="ARBA00023136"/>
    </source>
</evidence>
<dbReference type="SUPFAM" id="SSF103473">
    <property type="entry name" value="MFS general substrate transporter"/>
    <property type="match status" value="1"/>
</dbReference>
<evidence type="ECO:0000259" key="7">
    <source>
        <dbReference type="PROSITE" id="PS50850"/>
    </source>
</evidence>
<comment type="caution">
    <text evidence="8">The sequence shown here is derived from an EMBL/GenBank/DDBJ whole genome shotgun (WGS) entry which is preliminary data.</text>
</comment>
<feature type="domain" description="Major facilitator superfamily (MFS) profile" evidence="7">
    <location>
        <begin position="24"/>
        <end position="425"/>
    </location>
</feature>
<evidence type="ECO:0000256" key="1">
    <source>
        <dbReference type="ARBA" id="ARBA00004651"/>
    </source>
</evidence>
<gene>
    <name evidence="8" type="ORF">I7V27_14110</name>
</gene>
<evidence type="ECO:0000313" key="8">
    <source>
        <dbReference type="EMBL" id="MBL5935571.1"/>
    </source>
</evidence>
<feature type="transmembrane region" description="Helical" evidence="6">
    <location>
        <begin position="55"/>
        <end position="78"/>
    </location>
</feature>
<feature type="transmembrane region" description="Helical" evidence="6">
    <location>
        <begin position="357"/>
        <end position="378"/>
    </location>
</feature>
<sequence>MKNVISSQTTRCDEQPVGGAKAWWIWALGVTFVVFLFSFQTGYSASNLRVQQDIGLTIAQVSMVAAVYTWVFAVGQFFSGALLDRLGAGRVTPVAISLVTVGIFIFANAQSFEMLLVAQFVIACGACCGFVGAGFIGGQWFGLAKYSVMFGLVQVVASTGSSFSQNLINIGLDQMHWRIFFNSYAVFGVLLAILAFVFVRNRTPATGMGQDGAGVFLKSVVKNIITVGKMPHIIVVSIMSATTFATWLSMGIIWARRLLQSVHGFDPGWANFGGSLIFLGMAVGSAIVPRISDITQKRKPLMIAGAAIQLVTLLALLYVPNPGLLFALVTCFLFGLGSSGSMLPFSSAADVVKPDQVGTSAAIVNGVSFILAGFMMSRPGVIIERGMAAGMDMGLFDIAQAAAMPLLFCAAIPVALGFFMKESYPTQRSA</sequence>
<feature type="transmembrane region" description="Helical" evidence="6">
    <location>
        <begin position="90"/>
        <end position="109"/>
    </location>
</feature>
<feature type="transmembrane region" description="Helical" evidence="6">
    <location>
        <begin position="116"/>
        <end position="141"/>
    </location>
</feature>
<feature type="transmembrane region" description="Helical" evidence="6">
    <location>
        <begin position="300"/>
        <end position="319"/>
    </location>
</feature>
<name>A0AAP2AGW3_LELAM</name>
<dbReference type="Gene3D" id="1.20.1250.20">
    <property type="entry name" value="MFS general substrate transporter like domains"/>
    <property type="match status" value="2"/>
</dbReference>
<feature type="transmembrane region" description="Helical" evidence="6">
    <location>
        <begin position="398"/>
        <end position="419"/>
    </location>
</feature>
<evidence type="ECO:0000256" key="4">
    <source>
        <dbReference type="ARBA" id="ARBA00022989"/>
    </source>
</evidence>
<keyword evidence="3 6" id="KW-0812">Transmembrane</keyword>
<dbReference type="InterPro" id="IPR011701">
    <property type="entry name" value="MFS"/>
</dbReference>
<keyword evidence="5 6" id="KW-0472">Membrane</keyword>
<reference evidence="8" key="1">
    <citation type="submission" date="2020-12" db="EMBL/GenBank/DDBJ databases">
        <title>Draft genome sequence of Enterobacter spp., Lelliottia spp. and Serratia spp. isolated from drinking water reservoirs and lakes.</title>
        <authorList>
            <person name="Reitter C."/>
            <person name="Neuhaus K."/>
            <person name="Huegler M."/>
        </authorList>
    </citation>
    <scope>NUCLEOTIDE SEQUENCE</scope>
    <source>
        <strain evidence="8">TZW15</strain>
    </source>
</reference>
<feature type="transmembrane region" description="Helical" evidence="6">
    <location>
        <begin position="268"/>
        <end position="288"/>
    </location>
</feature>
<protein>
    <submittedName>
        <fullName evidence="8">MFS transporter</fullName>
    </submittedName>
</protein>
<dbReference type="AlphaFoldDB" id="A0AAP2AGW3"/>
<dbReference type="PANTHER" id="PTHR43124">
    <property type="entry name" value="PURINE EFFLUX PUMP PBUE"/>
    <property type="match status" value="1"/>
</dbReference>
<feature type="transmembrane region" description="Helical" evidence="6">
    <location>
        <begin position="325"/>
        <end position="345"/>
    </location>
</feature>
<dbReference type="GO" id="GO:0005886">
    <property type="term" value="C:plasma membrane"/>
    <property type="evidence" value="ECO:0007669"/>
    <property type="project" value="UniProtKB-SubCell"/>
</dbReference>
<evidence type="ECO:0000313" key="9">
    <source>
        <dbReference type="Proteomes" id="UP000653275"/>
    </source>
</evidence>
<keyword evidence="2" id="KW-1003">Cell membrane</keyword>
<dbReference type="Proteomes" id="UP000653275">
    <property type="component" value="Unassembled WGS sequence"/>
</dbReference>
<dbReference type="RefSeq" id="WP_202666023.1">
    <property type="nucleotide sequence ID" value="NZ_JAENMR010000007.1"/>
</dbReference>
<dbReference type="CDD" id="cd06174">
    <property type="entry name" value="MFS"/>
    <property type="match status" value="1"/>
</dbReference>
<dbReference type="Pfam" id="PF07690">
    <property type="entry name" value="MFS_1"/>
    <property type="match status" value="1"/>
</dbReference>
<evidence type="ECO:0000256" key="2">
    <source>
        <dbReference type="ARBA" id="ARBA00022475"/>
    </source>
</evidence>
<dbReference type="EMBL" id="JAENMS010000007">
    <property type="protein sequence ID" value="MBL5935571.1"/>
    <property type="molecule type" value="Genomic_DNA"/>
</dbReference>